<reference evidence="2 3" key="1">
    <citation type="submission" date="2017-04" db="EMBL/GenBank/DDBJ databases">
        <authorList>
            <person name="Afonso C.L."/>
            <person name="Miller P.J."/>
            <person name="Scott M.A."/>
            <person name="Spackman E."/>
            <person name="Goraichik I."/>
            <person name="Dimitrov K.M."/>
            <person name="Suarez D.L."/>
            <person name="Swayne D.E."/>
        </authorList>
    </citation>
    <scope>NUCLEOTIDE SEQUENCE [LARGE SCALE GENOMIC DNA]</scope>
    <source>
        <strain evidence="2 3">DSM 19625</strain>
    </source>
</reference>
<dbReference type="GO" id="GO:0004177">
    <property type="term" value="F:aminopeptidase activity"/>
    <property type="evidence" value="ECO:0007669"/>
    <property type="project" value="TreeGrafter"/>
</dbReference>
<feature type="transmembrane region" description="Helical" evidence="1">
    <location>
        <begin position="6"/>
        <end position="23"/>
    </location>
</feature>
<dbReference type="GO" id="GO:0005829">
    <property type="term" value="C:cytosol"/>
    <property type="evidence" value="ECO:0007669"/>
    <property type="project" value="TreeGrafter"/>
</dbReference>
<dbReference type="AlphaFoldDB" id="A0A1W2BI36"/>
<sequence length="260" mass="30008">MDTILFILIPIFVIVVYFILRGNTSKSKNMVKLTEEERDLLLKRVHFYQQLNDENKLKFEDKLAAFLGYVRIEGVGITIESLDRVLVASSAIIPVFGFEDWRYKNLTSVLLYPDTFNKDFQFEGGERSILGMVGEGYMNGQMILSRSALLIGFSNAVDKENTAIHEFVHLLDKSDGATDGVPDNLMKHEYTRPWVKMIHQEMQHIKKGKSDINPYAITNEAEFFAVVSEYFFEKPQQLKDKHPELYHILSETFLQDPAKK</sequence>
<dbReference type="Gene3D" id="1.10.472.150">
    <property type="entry name" value="Glucose-regulated metallo-peptidase M90, N-terminal domain"/>
    <property type="match status" value="1"/>
</dbReference>
<evidence type="ECO:0000313" key="2">
    <source>
        <dbReference type="EMBL" id="SMC72430.1"/>
    </source>
</evidence>
<keyword evidence="1" id="KW-0812">Transmembrane</keyword>
<protein>
    <recommendedName>
        <fullName evidence="4">Zinc-dependent peptidase</fullName>
    </recommendedName>
</protein>
<dbReference type="CDD" id="cd20169">
    <property type="entry name" value="Peptidase_M90_mtfA"/>
    <property type="match status" value="1"/>
</dbReference>
<evidence type="ECO:0000313" key="3">
    <source>
        <dbReference type="Proteomes" id="UP000192678"/>
    </source>
</evidence>
<dbReference type="Pfam" id="PF06167">
    <property type="entry name" value="Peptidase_M90"/>
    <property type="match status" value="1"/>
</dbReference>
<dbReference type="InterPro" id="IPR010384">
    <property type="entry name" value="MtfA_fam"/>
</dbReference>
<keyword evidence="1" id="KW-1133">Transmembrane helix</keyword>
<keyword evidence="3" id="KW-1185">Reference proteome</keyword>
<dbReference type="PANTHER" id="PTHR30164">
    <property type="entry name" value="MTFA PEPTIDASE"/>
    <property type="match status" value="1"/>
</dbReference>
<evidence type="ECO:0000256" key="1">
    <source>
        <dbReference type="SAM" id="Phobius"/>
    </source>
</evidence>
<dbReference type="EMBL" id="FWYB01000002">
    <property type="protein sequence ID" value="SMC72430.1"/>
    <property type="molecule type" value="Genomic_DNA"/>
</dbReference>
<dbReference type="RefSeq" id="WP_084288412.1">
    <property type="nucleotide sequence ID" value="NZ_FWYB01000002.1"/>
</dbReference>
<dbReference type="Proteomes" id="UP000192678">
    <property type="component" value="Unassembled WGS sequence"/>
</dbReference>
<dbReference type="Gene3D" id="3.40.390.10">
    <property type="entry name" value="Collagenase (Catalytic Domain)"/>
    <property type="match status" value="1"/>
</dbReference>
<dbReference type="GO" id="GO:0008237">
    <property type="term" value="F:metallopeptidase activity"/>
    <property type="evidence" value="ECO:0007669"/>
    <property type="project" value="InterPro"/>
</dbReference>
<name>A0A1W2BI36_9SPHI</name>
<dbReference type="STRING" id="475255.SAMN04488101_102478"/>
<proteinExistence type="predicted"/>
<evidence type="ECO:0008006" key="4">
    <source>
        <dbReference type="Google" id="ProtNLM"/>
    </source>
</evidence>
<dbReference type="InterPro" id="IPR042252">
    <property type="entry name" value="MtfA_N"/>
</dbReference>
<dbReference type="OrthoDB" id="9786424at2"/>
<dbReference type="SUPFAM" id="SSF55486">
    <property type="entry name" value="Metalloproteases ('zincins'), catalytic domain"/>
    <property type="match status" value="1"/>
</dbReference>
<keyword evidence="1" id="KW-0472">Membrane</keyword>
<gene>
    <name evidence="2" type="ORF">SAMN04488101_102478</name>
</gene>
<accession>A0A1W2BI36</accession>
<organism evidence="2 3">
    <name type="scientific">Pedobacter nyackensis</name>
    <dbReference type="NCBI Taxonomy" id="475255"/>
    <lineage>
        <taxon>Bacteria</taxon>
        <taxon>Pseudomonadati</taxon>
        <taxon>Bacteroidota</taxon>
        <taxon>Sphingobacteriia</taxon>
        <taxon>Sphingobacteriales</taxon>
        <taxon>Sphingobacteriaceae</taxon>
        <taxon>Pedobacter</taxon>
    </lineage>
</organism>
<dbReference type="InterPro" id="IPR024079">
    <property type="entry name" value="MetalloPept_cat_dom_sf"/>
</dbReference>
<dbReference type="PANTHER" id="PTHR30164:SF2">
    <property type="entry name" value="PROTEIN MTFA"/>
    <property type="match status" value="1"/>
</dbReference>